<dbReference type="PANTHER" id="PTHR48475">
    <property type="entry name" value="RIBONUCLEASE H"/>
    <property type="match status" value="1"/>
</dbReference>
<feature type="coiled-coil region" evidence="1">
    <location>
        <begin position="1714"/>
        <end position="1741"/>
    </location>
</feature>
<dbReference type="PROSITE" id="PS50994">
    <property type="entry name" value="INTEGRASE"/>
    <property type="match status" value="1"/>
</dbReference>
<feature type="compositionally biased region" description="Polar residues" evidence="2">
    <location>
        <begin position="694"/>
        <end position="703"/>
    </location>
</feature>
<name>A0A484KMN4_9ASTE</name>
<dbReference type="InterPro" id="IPR043502">
    <property type="entry name" value="DNA/RNA_pol_sf"/>
</dbReference>
<feature type="compositionally biased region" description="Basic and acidic residues" evidence="2">
    <location>
        <begin position="1920"/>
        <end position="1930"/>
    </location>
</feature>
<reference evidence="4 5" key="1">
    <citation type="submission" date="2018-04" db="EMBL/GenBank/DDBJ databases">
        <authorList>
            <person name="Vogel A."/>
        </authorList>
    </citation>
    <scope>NUCLEOTIDE SEQUENCE [LARGE SCALE GENOMIC DNA]</scope>
</reference>
<proteinExistence type="predicted"/>
<keyword evidence="5" id="KW-1185">Reference proteome</keyword>
<dbReference type="PANTHER" id="PTHR48475:SF2">
    <property type="entry name" value="RIBONUCLEASE H"/>
    <property type="match status" value="1"/>
</dbReference>
<protein>
    <recommendedName>
        <fullName evidence="3">Integrase catalytic domain-containing protein</fullName>
    </recommendedName>
</protein>
<keyword evidence="1" id="KW-0175">Coiled coil</keyword>
<feature type="region of interest" description="Disordered" evidence="2">
    <location>
        <begin position="680"/>
        <end position="720"/>
    </location>
</feature>
<feature type="region of interest" description="Disordered" evidence="2">
    <location>
        <begin position="973"/>
        <end position="1026"/>
    </location>
</feature>
<feature type="domain" description="Integrase catalytic" evidence="3">
    <location>
        <begin position="1532"/>
        <end position="1691"/>
    </location>
</feature>
<feature type="compositionally biased region" description="Low complexity" evidence="2">
    <location>
        <begin position="308"/>
        <end position="317"/>
    </location>
</feature>
<dbReference type="EMBL" id="OOIL02000506">
    <property type="protein sequence ID" value="VFQ65968.1"/>
    <property type="molecule type" value="Genomic_DNA"/>
</dbReference>
<dbReference type="CDD" id="cd00303">
    <property type="entry name" value="retropepsin_like"/>
    <property type="match status" value="1"/>
</dbReference>
<evidence type="ECO:0000313" key="4">
    <source>
        <dbReference type="EMBL" id="VFQ65968.1"/>
    </source>
</evidence>
<dbReference type="SUPFAM" id="SSF56672">
    <property type="entry name" value="DNA/RNA polymerases"/>
    <property type="match status" value="1"/>
</dbReference>
<dbReference type="GO" id="GO:0015074">
    <property type="term" value="P:DNA integration"/>
    <property type="evidence" value="ECO:0007669"/>
    <property type="project" value="InterPro"/>
</dbReference>
<evidence type="ECO:0000256" key="2">
    <source>
        <dbReference type="SAM" id="MobiDB-lite"/>
    </source>
</evidence>
<sequence length="1930" mass="215186">MDFKKTYEALNSLMPFTPDVKTQQQQREQMATMSFLAGLAPRFEAARERVLADSEVPTLQDGYSRIQCSESVKPIEPSDGNDSACLFSSSSKWGIDSGAIDHLSGNPSVFSTFQPYTSHSPVTLAGGSTSKDLTTKKIIGEGREINGMYLLNTSIPKAAACVGIESPLEIHYRLVPPKIFGCACFVRDVRPSVTKLDPKSLKCIFLGYSRVQKGYRCYCPSLGRYLVSIDVSFHEHVPFSSPTISVNEGGGSGDILFYTTSSATMPSTGVPPIIQVYSRRKKPVAPSVVPESLPATLTDQPPTPTPVSSPESSTSSLDPDHADDLPIALRKVSNVKLHVPVQLSLSQPNYKKWSRLFLLLVRRFNLQGYLAGSVVPLSDDDDEWFQLDALLQGWILSTITDEVSNLVISSVSTASALWKVVHDLFHDNKHARAMQLEHEFRTTIKGNSTMAAYCQQLQNLDDWLDDVDAPVSQHQLVLQILRGLPADLQAQTSFMQFQNPMPTFLQVRSALMLLDRQRTSPTDSGDTALLTNRAGGGYHGGTPGGYGGQHGGTGYGDGNPDMGDLHFFLGINVYRTAQGLFLHQTQFTHDILERAGMVSCRPISTPIDTKAKLSSSSDTALPDPSLYRTRRNTAVSAQSTVRSDNPEQGMIVLVNGLETTLNNVANMMANIMERLDKALPSPSGIRDIPAGQPRQASQVASSNREPRKRNGRNGIQAPVRSMMNLEEDEVQSQARVPAPRRLGPSVPETGEFQDLRQQIQEMQRKINKGRVFTTRTNTPLAPEIFAEPYPQGFKIPFVKRYDGESDPQEHINSYVQVMISVDASDTLMCRCFLQTVDSKVADWVNRIPAGSIRTWDELGLVFLEHFAGNCRPKKHFTHLALGFPDGPRGTSPGTPEKHKSANPVFTLPVAEVMAHAAQQGLMTYPTYSQKVCNVEDTGNWCAYHRKNDHNTEDCYTLKNEMARLIRRGHLKKFVQDGDAGNPGNAPNGKRRDKEVAQAETREKCHIGLEDEEEDSEPAPHRQKRHHGCNFIIGGNTGEDSAASRKKWANAAMVNKVLVPEGKKLKSEPIVFSNADLPETGVPHRDALVITIDIMDLLIHKTLVDTRSSVNIMYMDTYKALCLTRDELSPIKTPLTGFTGDSIKPDGVITLLVEIGDTKATRKLDMEFVVATKQSVKYDTQVGEVTAQLLRAEEKRPRVEVAGDIEEVELEPGTPGRLVRIGKGLGAELRSRVISVLRRFTRVFAWSPADMPGLDHKITVHRLNVLRDAKPVKQKQRHLSQERRDFVKKEVATLQGIGHIREAHRIVVLTNEPLASLTRSPAPSARMTKWAVFISQYNVEFRPRPSIKGQALADFQVECTAMDVTRAEIQTWVENDSWVMSIDGSSGARSCRAGIVLTTPENFRIYYAIRFQFRVSNNEAGYEALINGLKILNKLGVARVQNAEADVLSKLSAESPEYISKLATIEELATPSLNRNEVIWVSTDPPEWLDRLARYIEDGEAPEDPQEARLLRMRAPTYKNMPGRPATNYTPLSSVIPFSGWGIDIVGALPKGAGQARWIVVAIDYFTKWVEAEPLAGITGRQMIDFVGTNILCRFGVPRQIISDNGTQFEEAEFQDFLKTWGIQHTKVSVAYPQANGQVENVNRTIIDGIKKKLLSEGSKWVDELPRILWTYMTTPRRATGDTPFVLAYGFEARAPAEVVIPTKREMEYDPEVNKQNQAAELNFVEERRDEARIRAENYRRQVKSYFDSKVKPRAFQVGDYVLRKREKSQQTKGGKLAKKYEGPYIIKAVVRPGNEEKKFDLQGPRHRRRAYCVHAVNKKEVGVPSMGSFSLRRNTLWNQRPPRCHSLPMSQVGELWPSMKNHRWETSTSLEKQSGFHMKMAVHMTAEGRGNPERKASHQRLTGKLLSGDCVSSADGTCQDSEKKLPFWHR</sequence>
<dbReference type="Gene3D" id="3.30.420.10">
    <property type="entry name" value="Ribonuclease H-like superfamily/Ribonuclease H"/>
    <property type="match status" value="2"/>
</dbReference>
<dbReference type="GO" id="GO:0003676">
    <property type="term" value="F:nucleic acid binding"/>
    <property type="evidence" value="ECO:0007669"/>
    <property type="project" value="InterPro"/>
</dbReference>
<evidence type="ECO:0000256" key="1">
    <source>
        <dbReference type="SAM" id="Coils"/>
    </source>
</evidence>
<dbReference type="OrthoDB" id="6776856at2759"/>
<evidence type="ECO:0000259" key="3">
    <source>
        <dbReference type="PROSITE" id="PS50994"/>
    </source>
</evidence>
<dbReference type="Pfam" id="PF14223">
    <property type="entry name" value="Retrotran_gag_2"/>
    <property type="match status" value="1"/>
</dbReference>
<organism evidence="4 5">
    <name type="scientific">Cuscuta campestris</name>
    <dbReference type="NCBI Taxonomy" id="132261"/>
    <lineage>
        <taxon>Eukaryota</taxon>
        <taxon>Viridiplantae</taxon>
        <taxon>Streptophyta</taxon>
        <taxon>Embryophyta</taxon>
        <taxon>Tracheophyta</taxon>
        <taxon>Spermatophyta</taxon>
        <taxon>Magnoliopsida</taxon>
        <taxon>eudicotyledons</taxon>
        <taxon>Gunneridae</taxon>
        <taxon>Pentapetalae</taxon>
        <taxon>asterids</taxon>
        <taxon>lamiids</taxon>
        <taxon>Solanales</taxon>
        <taxon>Convolvulaceae</taxon>
        <taxon>Cuscuteae</taxon>
        <taxon>Cuscuta</taxon>
        <taxon>Cuscuta subgen. Grammica</taxon>
        <taxon>Cuscuta sect. Cleistogrammica</taxon>
    </lineage>
</organism>
<accession>A0A484KMN4</accession>
<dbReference type="Pfam" id="PF00665">
    <property type="entry name" value="rve"/>
    <property type="match status" value="1"/>
</dbReference>
<dbReference type="InterPro" id="IPR057670">
    <property type="entry name" value="SH3_retrovirus"/>
</dbReference>
<dbReference type="InterPro" id="IPR036397">
    <property type="entry name" value="RNaseH_sf"/>
</dbReference>
<dbReference type="InterPro" id="IPR001584">
    <property type="entry name" value="Integrase_cat-core"/>
</dbReference>
<feature type="region of interest" description="Disordered" evidence="2">
    <location>
        <begin position="1910"/>
        <end position="1930"/>
    </location>
</feature>
<dbReference type="InterPro" id="IPR012337">
    <property type="entry name" value="RNaseH-like_sf"/>
</dbReference>
<dbReference type="Pfam" id="PF25597">
    <property type="entry name" value="SH3_retrovirus"/>
    <property type="match status" value="1"/>
</dbReference>
<feature type="compositionally biased region" description="Low complexity" evidence="2">
    <location>
        <begin position="976"/>
        <end position="987"/>
    </location>
</feature>
<evidence type="ECO:0000313" key="5">
    <source>
        <dbReference type="Proteomes" id="UP000595140"/>
    </source>
</evidence>
<feature type="region of interest" description="Disordered" evidence="2">
    <location>
        <begin position="535"/>
        <end position="557"/>
    </location>
</feature>
<dbReference type="SUPFAM" id="SSF53098">
    <property type="entry name" value="Ribonuclease H-like"/>
    <property type="match status" value="1"/>
</dbReference>
<feature type="region of interest" description="Disordered" evidence="2">
    <location>
        <begin position="287"/>
        <end position="320"/>
    </location>
</feature>
<dbReference type="Proteomes" id="UP000595140">
    <property type="component" value="Unassembled WGS sequence"/>
</dbReference>
<feature type="compositionally biased region" description="Basic and acidic residues" evidence="2">
    <location>
        <begin position="989"/>
        <end position="1008"/>
    </location>
</feature>
<gene>
    <name evidence="4" type="ORF">CCAM_LOCUS7744</name>
</gene>